<dbReference type="Pfam" id="PF00345">
    <property type="entry name" value="PapD_N"/>
    <property type="match status" value="1"/>
</dbReference>
<dbReference type="InterPro" id="IPR016148">
    <property type="entry name" value="Pili_assmbl_chaperone_C"/>
</dbReference>
<dbReference type="Proteomes" id="UP000056453">
    <property type="component" value="Unassembled WGS sequence"/>
</dbReference>
<dbReference type="InterPro" id="IPR013783">
    <property type="entry name" value="Ig-like_fold"/>
</dbReference>
<comment type="similarity">
    <text evidence="2">Belongs to the periplasmic pilus chaperone family.</text>
</comment>
<keyword evidence="4" id="KW-0574">Periplasm</keyword>
<evidence type="ECO:0000256" key="4">
    <source>
        <dbReference type="ARBA" id="ARBA00022764"/>
    </source>
</evidence>
<reference evidence="9 10" key="1">
    <citation type="submission" date="2015-11" db="EMBL/GenBank/DDBJ databases">
        <title>Expanding the genomic diversity of Burkholderia species for the development of highly accurate diagnostics.</title>
        <authorList>
            <person name="Sahl J."/>
            <person name="Keim P."/>
            <person name="Wagner D."/>
        </authorList>
    </citation>
    <scope>NUCLEOTIDE SEQUENCE [LARGE SCALE GENOMIC DNA]</scope>
    <source>
        <strain evidence="9 10">MSMB1808WGS</strain>
    </source>
</reference>
<feature type="domain" description="Pili assembly chaperone N-terminal" evidence="7">
    <location>
        <begin position="18"/>
        <end position="133"/>
    </location>
</feature>
<keyword evidence="3 6" id="KW-0732">Signal</keyword>
<feature type="chain" id="PRO_5043688666" description="Molecular chaperone" evidence="6">
    <location>
        <begin position="18"/>
        <end position="233"/>
    </location>
</feature>
<dbReference type="SUPFAM" id="SSF49354">
    <property type="entry name" value="PapD-like"/>
    <property type="match status" value="1"/>
</dbReference>
<dbReference type="PRINTS" id="PR00969">
    <property type="entry name" value="CHAPERONPILI"/>
</dbReference>
<keyword evidence="10" id="KW-1185">Reference proteome</keyword>
<dbReference type="InterPro" id="IPR050643">
    <property type="entry name" value="Periplasmic_pilus_chap"/>
</dbReference>
<sequence>MAVLSALAGGWAAPAHAGIIVGATRIIYHELDHEASVSIRDADTQPFVVQAWADGAAAKDAKAPFFVTPPLSRLDPGKQNVLRIMRAQGALPKDRESMSWLNVKEIPEAVSGKNVLQIAVRTRVKIFYRPDGLSGNPDDAPKQLQWRVSPAADGKGEILKVHNPTPYYVTFSEVHAGAGARMENLDKLEYVPPLSDAQATLTQATGKAPVQVNYSTINDFGAFSKPVTVHASS</sequence>
<comment type="caution">
    <text evidence="9">The sequence shown here is derived from an EMBL/GenBank/DDBJ whole genome shotgun (WGS) entry which is preliminary data.</text>
</comment>
<organism evidence="9 10">
    <name type="scientific">Burkholderia ubonensis</name>
    <dbReference type="NCBI Taxonomy" id="101571"/>
    <lineage>
        <taxon>Bacteria</taxon>
        <taxon>Pseudomonadati</taxon>
        <taxon>Pseudomonadota</taxon>
        <taxon>Betaproteobacteria</taxon>
        <taxon>Burkholderiales</taxon>
        <taxon>Burkholderiaceae</taxon>
        <taxon>Burkholderia</taxon>
        <taxon>Burkholderia cepacia complex</taxon>
    </lineage>
</organism>
<gene>
    <name evidence="9" type="ORF">WJ96_20470</name>
</gene>
<dbReference type="InterPro" id="IPR016147">
    <property type="entry name" value="Pili_assmbl_chaperone_N"/>
</dbReference>
<dbReference type="Pfam" id="PF02753">
    <property type="entry name" value="PapD_C"/>
    <property type="match status" value="1"/>
</dbReference>
<evidence type="ECO:0000256" key="2">
    <source>
        <dbReference type="ARBA" id="ARBA00007399"/>
    </source>
</evidence>
<evidence type="ECO:0000313" key="10">
    <source>
        <dbReference type="Proteomes" id="UP000056453"/>
    </source>
</evidence>
<evidence type="ECO:0008006" key="11">
    <source>
        <dbReference type="Google" id="ProtNLM"/>
    </source>
</evidence>
<evidence type="ECO:0000256" key="6">
    <source>
        <dbReference type="SAM" id="SignalP"/>
    </source>
</evidence>
<evidence type="ECO:0000259" key="7">
    <source>
        <dbReference type="Pfam" id="PF00345"/>
    </source>
</evidence>
<evidence type="ECO:0000256" key="3">
    <source>
        <dbReference type="ARBA" id="ARBA00022729"/>
    </source>
</evidence>
<feature type="domain" description="Pili assembly chaperone C-terminal" evidence="8">
    <location>
        <begin position="161"/>
        <end position="223"/>
    </location>
</feature>
<dbReference type="AlphaFoldDB" id="A0AAW3MMS1"/>
<evidence type="ECO:0000259" key="8">
    <source>
        <dbReference type="Pfam" id="PF02753"/>
    </source>
</evidence>
<protein>
    <recommendedName>
        <fullName evidence="11">Molecular chaperone</fullName>
    </recommendedName>
</protein>
<evidence type="ECO:0000256" key="5">
    <source>
        <dbReference type="ARBA" id="ARBA00023186"/>
    </source>
</evidence>
<dbReference type="PANTHER" id="PTHR30251">
    <property type="entry name" value="PILUS ASSEMBLY CHAPERONE"/>
    <property type="match status" value="1"/>
</dbReference>
<dbReference type="InterPro" id="IPR036316">
    <property type="entry name" value="Pili_assmbl_chap_C_dom_sf"/>
</dbReference>
<dbReference type="InterPro" id="IPR008962">
    <property type="entry name" value="PapD-like_sf"/>
</dbReference>
<dbReference type="InterPro" id="IPR001829">
    <property type="entry name" value="Pili_assmbl_chaperone_bac"/>
</dbReference>
<evidence type="ECO:0000313" key="9">
    <source>
        <dbReference type="EMBL" id="KVP89368.1"/>
    </source>
</evidence>
<dbReference type="GO" id="GO:0030288">
    <property type="term" value="C:outer membrane-bounded periplasmic space"/>
    <property type="evidence" value="ECO:0007669"/>
    <property type="project" value="InterPro"/>
</dbReference>
<evidence type="ECO:0000256" key="1">
    <source>
        <dbReference type="ARBA" id="ARBA00004418"/>
    </source>
</evidence>
<dbReference type="EMBL" id="LPBJ01000095">
    <property type="protein sequence ID" value="KVP89368.1"/>
    <property type="molecule type" value="Genomic_DNA"/>
</dbReference>
<keyword evidence="5" id="KW-0143">Chaperone</keyword>
<dbReference type="SUPFAM" id="SSF49584">
    <property type="entry name" value="Periplasmic chaperone C-domain"/>
    <property type="match status" value="1"/>
</dbReference>
<feature type="signal peptide" evidence="6">
    <location>
        <begin position="1"/>
        <end position="17"/>
    </location>
</feature>
<name>A0AAW3MMS1_9BURK</name>
<dbReference type="Gene3D" id="2.60.40.10">
    <property type="entry name" value="Immunoglobulins"/>
    <property type="match status" value="2"/>
</dbReference>
<comment type="subcellular location">
    <subcellularLocation>
        <location evidence="1">Periplasm</location>
    </subcellularLocation>
</comment>
<dbReference type="PANTHER" id="PTHR30251:SF2">
    <property type="entry name" value="FIMBRIAL CHAPERONE YADV-RELATED"/>
    <property type="match status" value="1"/>
</dbReference>
<accession>A0AAW3MMS1</accession>
<proteinExistence type="inferred from homology"/>
<dbReference type="GO" id="GO:0071555">
    <property type="term" value="P:cell wall organization"/>
    <property type="evidence" value="ECO:0007669"/>
    <property type="project" value="InterPro"/>
</dbReference>